<protein>
    <submittedName>
        <fullName evidence="1">Uncharacterized protein</fullName>
    </submittedName>
</protein>
<proteinExistence type="predicted"/>
<sequence length="25" mass="3000">MKRARRITQLLIILTTVVFLQYPPQ</sequence>
<evidence type="ECO:0000313" key="1">
    <source>
        <dbReference type="EMBL" id="VAX32522.1"/>
    </source>
</evidence>
<dbReference type="EMBL" id="UOGH01000258">
    <property type="protein sequence ID" value="VAX32522.1"/>
    <property type="molecule type" value="Genomic_DNA"/>
</dbReference>
<reference evidence="1" key="1">
    <citation type="submission" date="2018-06" db="EMBL/GenBank/DDBJ databases">
        <authorList>
            <person name="Zhirakovskaya E."/>
        </authorList>
    </citation>
    <scope>NUCLEOTIDE SEQUENCE</scope>
</reference>
<name>A0A3B1CVU1_9ZZZZ</name>
<accession>A0A3B1CVU1</accession>
<gene>
    <name evidence="1" type="ORF">MNBD_NITROSPIRAE02-232</name>
</gene>
<organism evidence="1">
    <name type="scientific">hydrothermal vent metagenome</name>
    <dbReference type="NCBI Taxonomy" id="652676"/>
    <lineage>
        <taxon>unclassified sequences</taxon>
        <taxon>metagenomes</taxon>
        <taxon>ecological metagenomes</taxon>
    </lineage>
</organism>
<dbReference type="AlphaFoldDB" id="A0A3B1CVU1"/>
<feature type="non-terminal residue" evidence="1">
    <location>
        <position position="25"/>
    </location>
</feature>